<keyword evidence="3" id="KW-0418">Kinase</keyword>
<dbReference type="InterPro" id="IPR010559">
    <property type="entry name" value="Sig_transdc_His_kin_internal"/>
</dbReference>
<name>A0A0B7MI60_9FIRM</name>
<dbReference type="PANTHER" id="PTHR34220">
    <property type="entry name" value="SENSOR HISTIDINE KINASE YPDA"/>
    <property type="match status" value="1"/>
</dbReference>
<dbReference type="EMBL" id="CDRZ01000280">
    <property type="protein sequence ID" value="CEO90299.1"/>
    <property type="molecule type" value="Genomic_DNA"/>
</dbReference>
<dbReference type="Pfam" id="PF02518">
    <property type="entry name" value="HATPase_c"/>
    <property type="match status" value="1"/>
</dbReference>
<evidence type="ECO:0000313" key="3">
    <source>
        <dbReference type="EMBL" id="CEO90299.1"/>
    </source>
</evidence>
<evidence type="ECO:0000259" key="2">
    <source>
        <dbReference type="SMART" id="SM00387"/>
    </source>
</evidence>
<feature type="domain" description="Histidine kinase/HSP90-like ATPase" evidence="2">
    <location>
        <begin position="283"/>
        <end position="394"/>
    </location>
</feature>
<proteinExistence type="predicted"/>
<dbReference type="InterPro" id="IPR036890">
    <property type="entry name" value="HATPase_C_sf"/>
</dbReference>
<dbReference type="SUPFAM" id="SSF55874">
    <property type="entry name" value="ATPase domain of HSP90 chaperone/DNA topoisomerase II/histidine kinase"/>
    <property type="match status" value="1"/>
</dbReference>
<organism evidence="3 4">
    <name type="scientific">Syntrophaceticus schinkii</name>
    <dbReference type="NCBI Taxonomy" id="499207"/>
    <lineage>
        <taxon>Bacteria</taxon>
        <taxon>Bacillati</taxon>
        <taxon>Bacillota</taxon>
        <taxon>Clostridia</taxon>
        <taxon>Thermoanaerobacterales</taxon>
        <taxon>Thermoanaerobacterales Family III. Incertae Sedis</taxon>
        <taxon>Syntrophaceticus</taxon>
    </lineage>
</organism>
<dbReference type="InterPro" id="IPR018771">
    <property type="entry name" value="PocR_dom"/>
</dbReference>
<dbReference type="SMART" id="SM00387">
    <property type="entry name" value="HATPase_c"/>
    <property type="match status" value="1"/>
</dbReference>
<dbReference type="Proteomes" id="UP000046155">
    <property type="component" value="Unassembled WGS sequence"/>
</dbReference>
<evidence type="ECO:0000256" key="1">
    <source>
        <dbReference type="SAM" id="Coils"/>
    </source>
</evidence>
<protein>
    <submittedName>
        <fullName evidence="3">Putative Transcriptional regulator, histidine kinase sensor</fullName>
    </submittedName>
</protein>
<dbReference type="AlphaFoldDB" id="A0A0B7MI60"/>
<dbReference type="GO" id="GO:0016020">
    <property type="term" value="C:membrane"/>
    <property type="evidence" value="ECO:0007669"/>
    <property type="project" value="InterPro"/>
</dbReference>
<dbReference type="Pfam" id="PF10114">
    <property type="entry name" value="PocR"/>
    <property type="match status" value="1"/>
</dbReference>
<feature type="coiled-coil region" evidence="1">
    <location>
        <begin position="170"/>
        <end position="197"/>
    </location>
</feature>
<dbReference type="InterPro" id="IPR050640">
    <property type="entry name" value="Bact_2-comp_sensor_kinase"/>
</dbReference>
<accession>A0A0B7MI60</accession>
<evidence type="ECO:0000313" key="4">
    <source>
        <dbReference type="Proteomes" id="UP000046155"/>
    </source>
</evidence>
<gene>
    <name evidence="3" type="ORF">SSCH_80021</name>
</gene>
<dbReference type="RefSeq" id="WP_052835696.1">
    <property type="nucleotide sequence ID" value="NZ_CDRZ01000280.1"/>
</dbReference>
<dbReference type="OrthoDB" id="9809348at2"/>
<dbReference type="Gene3D" id="3.30.565.10">
    <property type="entry name" value="Histidine kinase-like ATPase, C-terminal domain"/>
    <property type="match status" value="1"/>
</dbReference>
<dbReference type="GO" id="GO:0000155">
    <property type="term" value="F:phosphorelay sensor kinase activity"/>
    <property type="evidence" value="ECO:0007669"/>
    <property type="project" value="InterPro"/>
</dbReference>
<dbReference type="InterPro" id="IPR003594">
    <property type="entry name" value="HATPase_dom"/>
</dbReference>
<dbReference type="PANTHER" id="PTHR34220:SF7">
    <property type="entry name" value="SENSOR HISTIDINE KINASE YPDA"/>
    <property type="match status" value="1"/>
</dbReference>
<reference evidence="4" key="1">
    <citation type="submission" date="2015-01" db="EMBL/GenBank/DDBJ databases">
        <authorList>
            <person name="Manzoor Shahid"/>
            <person name="Zubair Saima"/>
        </authorList>
    </citation>
    <scope>NUCLEOTIDE SEQUENCE [LARGE SCALE GENOMIC DNA]</scope>
    <source>
        <strain evidence="4">Sp3</strain>
    </source>
</reference>
<keyword evidence="4" id="KW-1185">Reference proteome</keyword>
<sequence length="399" mass="44947">MGSKDDIPFQQNLGIIQPLLENLSITYESWIKYVNSSGAYIYTPINKQQCNFCRLIRSHPVGYQRCRETAQKCVYLNPKKHHLFSCHAGLYVLTVPLQGEQGGVGALATGEIRIDTGTQDARQVLQKVADLNLHDERLLAYYEEIPVKKREKVLLLGETLYAVSNCFLRLGATEAKIQQAETEKALLNSELRALSYQINPHFLFNTLNTIQMLSVIEGAKKTPDIINALSSLLRARLNDSDLLTSVKEEMDVVKNLLLIHKTRFEDRVQIVMDIPCGILDAQIPTLSLQPLVENALTHGLEPYEGVGHLELQAEVQGEDLIFHVRDNGVGMTPQELKKIFENLNREELPGEVSEIGIINVHTRCRALYGKDYGVSIKSEKNRGTEVTLRVPSLYEVVRK</sequence>
<keyword evidence="1" id="KW-0175">Coiled coil</keyword>
<keyword evidence="3" id="KW-0808">Transferase</keyword>
<dbReference type="Pfam" id="PF06580">
    <property type="entry name" value="His_kinase"/>
    <property type="match status" value="1"/>
</dbReference>